<dbReference type="SMART" id="SM00382">
    <property type="entry name" value="AAA"/>
    <property type="match status" value="1"/>
</dbReference>
<dbReference type="PROSITE" id="PS50045">
    <property type="entry name" value="SIGMA54_INTERACT_4"/>
    <property type="match status" value="1"/>
</dbReference>
<sequence length="463" mass="51214">MEKLLIIDDSPEIRQQLKWGLKKDYKLLLAADVDEGLRLFRSHQPKVVTLDLGLPPDIDGATEGLRGLKEILTDAPGTKVVVLSGNEERENALKAVGLGAYDFYSKPIELAELKTILQRAFHLATLEEENRGLLQATQAEQRSLSGIFGQCVKMEEVFTSIRKVASVDVPVLILGESGTGKELVARALHDNSLRKEGPFVPINCGAIPENLLESELFGHEKGAFTGAQSQVKGKIEYAQGGTLFLDEIGEMPPPLQVKLLRFLQERVIQRVGGRQDIEVDVRVVAATNIDIQQAIQQGTFREDLFYCLGVISVDLPPLREREDDVFLLSHLFLHRYNGEFGKKVRGIGQNAMEALRGYDWPGNVRELENKIKRAVVMADQPFLEPGDLGFVDVAPAEVPAENGQAGGIALAYEGLTLKEARQRLEKELLLIALEKEDGNIVRSAEILGVSRPTLYDLMKKHGL</sequence>
<dbReference type="EMBL" id="CP015519">
    <property type="protein sequence ID" value="APG26465.1"/>
    <property type="molecule type" value="Genomic_DNA"/>
</dbReference>
<dbReference type="PROSITE" id="PS00675">
    <property type="entry name" value="SIGMA54_INTERACT_1"/>
    <property type="match status" value="1"/>
</dbReference>
<keyword evidence="2" id="KW-0067">ATP-binding</keyword>
<dbReference type="STRING" id="1842532.A7E78_00430"/>
<dbReference type="PANTHER" id="PTHR32071">
    <property type="entry name" value="TRANSCRIPTIONAL REGULATORY PROTEIN"/>
    <property type="match status" value="1"/>
</dbReference>
<name>A0A1L3GKQ3_9BACT</name>
<dbReference type="GO" id="GO:0043565">
    <property type="term" value="F:sequence-specific DNA binding"/>
    <property type="evidence" value="ECO:0007669"/>
    <property type="project" value="InterPro"/>
</dbReference>
<keyword evidence="10" id="KW-1185">Reference proteome</keyword>
<dbReference type="InterPro" id="IPR025662">
    <property type="entry name" value="Sigma_54_int_dom_ATP-bd_1"/>
</dbReference>
<dbReference type="GO" id="GO:0000160">
    <property type="term" value="P:phosphorelay signal transduction system"/>
    <property type="evidence" value="ECO:0007669"/>
    <property type="project" value="InterPro"/>
</dbReference>
<dbReference type="AlphaFoldDB" id="A0A1L3GKQ3"/>
<dbReference type="PRINTS" id="PR01590">
    <property type="entry name" value="HTHFIS"/>
</dbReference>
<dbReference type="Gene3D" id="1.10.8.60">
    <property type="match status" value="1"/>
</dbReference>
<dbReference type="SUPFAM" id="SSF52540">
    <property type="entry name" value="P-loop containing nucleoside triphosphate hydrolases"/>
    <property type="match status" value="1"/>
</dbReference>
<dbReference type="CDD" id="cd00009">
    <property type="entry name" value="AAA"/>
    <property type="match status" value="1"/>
</dbReference>
<keyword evidence="3" id="KW-0805">Transcription regulation</keyword>
<dbReference type="KEGG" id="pef:A7E78_00430"/>
<dbReference type="Pfam" id="PF00158">
    <property type="entry name" value="Sigma54_activat"/>
    <property type="match status" value="1"/>
</dbReference>
<dbReference type="OrthoDB" id="9814761at2"/>
<dbReference type="InterPro" id="IPR014264">
    <property type="entry name" value="PEP-CTERM_resp_reg"/>
</dbReference>
<evidence type="ECO:0000256" key="3">
    <source>
        <dbReference type="ARBA" id="ARBA00023015"/>
    </source>
</evidence>
<dbReference type="FunFam" id="3.40.50.300:FF:000006">
    <property type="entry name" value="DNA-binding transcriptional regulator NtrC"/>
    <property type="match status" value="1"/>
</dbReference>
<feature type="domain" description="Response regulatory" evidence="8">
    <location>
        <begin position="3"/>
        <end position="121"/>
    </location>
</feature>
<protein>
    <submittedName>
        <fullName evidence="9">PEP-CTERM-box response regulator transcription factor</fullName>
    </submittedName>
</protein>
<evidence type="ECO:0000256" key="5">
    <source>
        <dbReference type="ARBA" id="ARBA00023163"/>
    </source>
</evidence>
<dbReference type="Pfam" id="PF02954">
    <property type="entry name" value="HTH_8"/>
    <property type="match status" value="1"/>
</dbReference>
<evidence type="ECO:0000313" key="10">
    <source>
        <dbReference type="Proteomes" id="UP000182517"/>
    </source>
</evidence>
<keyword evidence="4" id="KW-0238">DNA-binding</keyword>
<evidence type="ECO:0000259" key="8">
    <source>
        <dbReference type="PROSITE" id="PS50110"/>
    </source>
</evidence>
<organism evidence="9 10">
    <name type="scientific">Syntrophotalea acetylenivorans</name>
    <dbReference type="NCBI Taxonomy" id="1842532"/>
    <lineage>
        <taxon>Bacteria</taxon>
        <taxon>Pseudomonadati</taxon>
        <taxon>Thermodesulfobacteriota</taxon>
        <taxon>Desulfuromonadia</taxon>
        <taxon>Desulfuromonadales</taxon>
        <taxon>Syntrophotaleaceae</taxon>
        <taxon>Syntrophotalea</taxon>
    </lineage>
</organism>
<evidence type="ECO:0000256" key="4">
    <source>
        <dbReference type="ARBA" id="ARBA00023125"/>
    </source>
</evidence>
<feature type="modified residue" description="4-aspartylphosphate" evidence="6">
    <location>
        <position position="51"/>
    </location>
</feature>
<dbReference type="PROSITE" id="PS00688">
    <property type="entry name" value="SIGMA54_INTERACT_3"/>
    <property type="match status" value="1"/>
</dbReference>
<dbReference type="InterPro" id="IPR025944">
    <property type="entry name" value="Sigma_54_int_dom_CS"/>
</dbReference>
<dbReference type="Proteomes" id="UP000182517">
    <property type="component" value="Chromosome"/>
</dbReference>
<dbReference type="InterPro" id="IPR009057">
    <property type="entry name" value="Homeodomain-like_sf"/>
</dbReference>
<dbReference type="SUPFAM" id="SSF46689">
    <property type="entry name" value="Homeodomain-like"/>
    <property type="match status" value="1"/>
</dbReference>
<keyword evidence="6" id="KW-0597">Phosphoprotein</keyword>
<feature type="domain" description="Sigma-54 factor interaction" evidence="7">
    <location>
        <begin position="147"/>
        <end position="376"/>
    </location>
</feature>
<evidence type="ECO:0000256" key="6">
    <source>
        <dbReference type="PROSITE-ProRule" id="PRU00169"/>
    </source>
</evidence>
<dbReference type="Gene3D" id="3.40.50.2300">
    <property type="match status" value="1"/>
</dbReference>
<gene>
    <name evidence="9" type="ORF">A7E78_00430</name>
</gene>
<dbReference type="GO" id="GO:0006355">
    <property type="term" value="P:regulation of DNA-templated transcription"/>
    <property type="evidence" value="ECO:0007669"/>
    <property type="project" value="InterPro"/>
</dbReference>
<dbReference type="RefSeq" id="WP_072282425.1">
    <property type="nucleotide sequence ID" value="NZ_CP015519.1"/>
</dbReference>
<evidence type="ECO:0000256" key="2">
    <source>
        <dbReference type="ARBA" id="ARBA00022840"/>
    </source>
</evidence>
<keyword evidence="1" id="KW-0547">Nucleotide-binding</keyword>
<dbReference type="PANTHER" id="PTHR32071:SF113">
    <property type="entry name" value="ALGINATE BIOSYNTHESIS TRANSCRIPTIONAL REGULATORY PROTEIN ALGB"/>
    <property type="match status" value="1"/>
</dbReference>
<dbReference type="SMART" id="SM00448">
    <property type="entry name" value="REC"/>
    <property type="match status" value="1"/>
</dbReference>
<dbReference type="Gene3D" id="3.40.50.300">
    <property type="entry name" value="P-loop containing nucleotide triphosphate hydrolases"/>
    <property type="match status" value="1"/>
</dbReference>
<dbReference type="Pfam" id="PF25601">
    <property type="entry name" value="AAA_lid_14"/>
    <property type="match status" value="1"/>
</dbReference>
<dbReference type="InterPro" id="IPR027417">
    <property type="entry name" value="P-loop_NTPase"/>
</dbReference>
<dbReference type="InterPro" id="IPR001789">
    <property type="entry name" value="Sig_transdc_resp-reg_receiver"/>
</dbReference>
<dbReference type="PROSITE" id="PS00676">
    <property type="entry name" value="SIGMA54_INTERACT_2"/>
    <property type="match status" value="1"/>
</dbReference>
<reference evidence="9 10" key="1">
    <citation type="journal article" date="2017" name="Genome Announc.">
        <title>Complete Genome Sequences of Two Acetylene-Fermenting Pelobacter acetylenicus Strains.</title>
        <authorList>
            <person name="Sutton J.M."/>
            <person name="Baesman S.M."/>
            <person name="Fierst J.L."/>
            <person name="Poret-Peterson A.T."/>
            <person name="Oremland R.S."/>
            <person name="Dunlap D.S."/>
            <person name="Akob D.M."/>
        </authorList>
    </citation>
    <scope>NUCLEOTIDE SEQUENCE [LARGE SCALE GENOMIC DNA]</scope>
    <source>
        <strain evidence="9 10">SFB93</strain>
    </source>
</reference>
<evidence type="ECO:0000256" key="1">
    <source>
        <dbReference type="ARBA" id="ARBA00022741"/>
    </source>
</evidence>
<dbReference type="Gene3D" id="1.10.10.60">
    <property type="entry name" value="Homeodomain-like"/>
    <property type="match status" value="1"/>
</dbReference>
<dbReference type="InterPro" id="IPR002197">
    <property type="entry name" value="HTH_Fis"/>
</dbReference>
<dbReference type="GO" id="GO:0005524">
    <property type="term" value="F:ATP binding"/>
    <property type="evidence" value="ECO:0007669"/>
    <property type="project" value="UniProtKB-KW"/>
</dbReference>
<dbReference type="Pfam" id="PF00072">
    <property type="entry name" value="Response_reg"/>
    <property type="match status" value="1"/>
</dbReference>
<keyword evidence="5" id="KW-0804">Transcription</keyword>
<dbReference type="InterPro" id="IPR011006">
    <property type="entry name" value="CheY-like_superfamily"/>
</dbReference>
<evidence type="ECO:0000313" key="9">
    <source>
        <dbReference type="EMBL" id="APG26465.1"/>
    </source>
</evidence>
<dbReference type="NCBIfam" id="TIGR02915">
    <property type="entry name" value="PEP_resp_reg"/>
    <property type="match status" value="1"/>
</dbReference>
<dbReference type="InterPro" id="IPR025943">
    <property type="entry name" value="Sigma_54_int_dom_ATP-bd_2"/>
</dbReference>
<evidence type="ECO:0000259" key="7">
    <source>
        <dbReference type="PROSITE" id="PS50045"/>
    </source>
</evidence>
<dbReference type="InterPro" id="IPR003593">
    <property type="entry name" value="AAA+_ATPase"/>
</dbReference>
<dbReference type="InterPro" id="IPR058031">
    <property type="entry name" value="AAA_lid_NorR"/>
</dbReference>
<proteinExistence type="predicted"/>
<dbReference type="InterPro" id="IPR002078">
    <property type="entry name" value="Sigma_54_int"/>
</dbReference>
<accession>A0A1L3GKQ3</accession>
<dbReference type="PROSITE" id="PS50110">
    <property type="entry name" value="RESPONSE_REGULATORY"/>
    <property type="match status" value="1"/>
</dbReference>
<dbReference type="SUPFAM" id="SSF52172">
    <property type="entry name" value="CheY-like"/>
    <property type="match status" value="1"/>
</dbReference>